<evidence type="ECO:0000256" key="4">
    <source>
        <dbReference type="ARBA" id="ARBA00023163"/>
    </source>
</evidence>
<dbReference type="InterPro" id="IPR018490">
    <property type="entry name" value="cNMP-bd_dom_sf"/>
</dbReference>
<feature type="domain" description="Cyclic nucleotide-binding" evidence="5">
    <location>
        <begin position="13"/>
        <end position="68"/>
    </location>
</feature>
<dbReference type="PANTHER" id="PTHR24567:SF26">
    <property type="entry name" value="REGULATORY PROTEIN YEIL"/>
    <property type="match status" value="1"/>
</dbReference>
<dbReference type="Proteomes" id="UP000001578">
    <property type="component" value="Chromosome"/>
</dbReference>
<dbReference type="SUPFAM" id="SSF51206">
    <property type="entry name" value="cAMP-binding domain-like"/>
    <property type="match status" value="1"/>
</dbReference>
<dbReference type="EMBL" id="CP000557">
    <property type="protein sequence ID" value="ABO68509.1"/>
    <property type="molecule type" value="Genomic_DNA"/>
</dbReference>
<dbReference type="InterPro" id="IPR050397">
    <property type="entry name" value="Env_Response_Regulators"/>
</dbReference>
<evidence type="ECO:0000256" key="3">
    <source>
        <dbReference type="ARBA" id="ARBA00023159"/>
    </source>
</evidence>
<evidence type="ECO:0000256" key="2">
    <source>
        <dbReference type="ARBA" id="ARBA00023125"/>
    </source>
</evidence>
<dbReference type="Pfam" id="PF00027">
    <property type="entry name" value="cNMP_binding"/>
    <property type="match status" value="1"/>
</dbReference>
<evidence type="ECO:0000313" key="7">
    <source>
        <dbReference type="EMBL" id="ABO68509.1"/>
    </source>
</evidence>
<dbReference type="Gene3D" id="1.10.10.10">
    <property type="entry name" value="Winged helix-like DNA-binding domain superfamily/Winged helix DNA-binding domain"/>
    <property type="match status" value="1"/>
</dbReference>
<dbReference type="KEGG" id="gtn:GTNG_3164"/>
<protein>
    <submittedName>
        <fullName evidence="7">Cyclic AMP receptor protein regulatory protein CRP</fullName>
    </submittedName>
</protein>
<evidence type="ECO:0000259" key="5">
    <source>
        <dbReference type="PROSITE" id="PS50042"/>
    </source>
</evidence>
<dbReference type="Gene3D" id="2.60.120.10">
    <property type="entry name" value="Jelly Rolls"/>
    <property type="match status" value="1"/>
</dbReference>
<dbReference type="InterPro" id="IPR014710">
    <property type="entry name" value="RmlC-like_jellyroll"/>
</dbReference>
<proteinExistence type="predicted"/>
<keyword evidence="2" id="KW-0238">DNA-binding</keyword>
<dbReference type="eggNOG" id="COG0664">
    <property type="taxonomic scope" value="Bacteria"/>
</dbReference>
<dbReference type="PANTHER" id="PTHR24567">
    <property type="entry name" value="CRP FAMILY TRANSCRIPTIONAL REGULATORY PROTEIN"/>
    <property type="match status" value="1"/>
</dbReference>
<dbReference type="InterPro" id="IPR012318">
    <property type="entry name" value="HTH_CRP"/>
</dbReference>
<dbReference type="InterPro" id="IPR036390">
    <property type="entry name" value="WH_DNA-bd_sf"/>
</dbReference>
<sequence length="220" mass="25127">MNLRYKWTPFLAYGQRLELKKNTVVYRQGEDGKGFYYLDQGSVKISTLSSNGFERVIDYVPVGTLLGEHGACRGTYLTTAITTAPTILYYFSDEALTRVCQDHPEAALLFSHSHIYKVRLLAEIIAYMDCSVEQQMAHFLLKLVDIHGKETIPIDQASLARYIGTSRITVNKVMQKWRKQGLIRCGNSIIYVLDTSRLKKLLPCTENECLNNQRSRRGHI</sequence>
<dbReference type="GO" id="GO:0005829">
    <property type="term" value="C:cytosol"/>
    <property type="evidence" value="ECO:0007669"/>
    <property type="project" value="TreeGrafter"/>
</dbReference>
<keyword evidence="3" id="KW-0010">Activator</keyword>
<dbReference type="PROSITE" id="PS51063">
    <property type="entry name" value="HTH_CRP_2"/>
    <property type="match status" value="1"/>
</dbReference>
<feature type="domain" description="HTH crp-type" evidence="6">
    <location>
        <begin position="130"/>
        <end position="196"/>
    </location>
</feature>
<dbReference type="HOGENOM" id="CLU_075053_3_2_9"/>
<dbReference type="InterPro" id="IPR036388">
    <property type="entry name" value="WH-like_DNA-bd_sf"/>
</dbReference>
<dbReference type="PROSITE" id="PS50042">
    <property type="entry name" value="CNMP_BINDING_3"/>
    <property type="match status" value="1"/>
</dbReference>
<reference evidence="7 8" key="1">
    <citation type="journal article" date="2007" name="Proc. Natl. Acad. Sci. U.S.A.">
        <title>Genome and proteome of long-chain alkane degrading Geobacillus thermodenitrificans NG80-2 isolated from a deep-subsurface oil reservoir.</title>
        <authorList>
            <person name="Feng L."/>
            <person name="Wang W."/>
            <person name="Cheng J."/>
            <person name="Ren Y."/>
            <person name="Zhao G."/>
            <person name="Gao C."/>
            <person name="Tang Y."/>
            <person name="Liu X."/>
            <person name="Han W."/>
            <person name="Peng X."/>
            <person name="Liu R."/>
            <person name="Wang L."/>
        </authorList>
    </citation>
    <scope>NUCLEOTIDE SEQUENCE [LARGE SCALE GENOMIC DNA]</scope>
    <source>
        <strain evidence="7 8">NG80-2</strain>
    </source>
</reference>
<dbReference type="InterPro" id="IPR000595">
    <property type="entry name" value="cNMP-bd_dom"/>
</dbReference>
<dbReference type="RefSeq" id="WP_011888293.1">
    <property type="nucleotide sequence ID" value="NC_009328.1"/>
</dbReference>
<keyword evidence="4" id="KW-0804">Transcription</keyword>
<evidence type="ECO:0000259" key="6">
    <source>
        <dbReference type="PROSITE" id="PS51063"/>
    </source>
</evidence>
<gene>
    <name evidence="7" type="ordered locus">GTNG_3164</name>
</gene>
<dbReference type="CDD" id="cd00038">
    <property type="entry name" value="CAP_ED"/>
    <property type="match status" value="1"/>
</dbReference>
<dbReference type="Pfam" id="PF13545">
    <property type="entry name" value="HTH_Crp_2"/>
    <property type="match status" value="1"/>
</dbReference>
<name>A4IT55_GEOTN</name>
<keyword evidence="7" id="KW-0675">Receptor</keyword>
<keyword evidence="1" id="KW-0805">Transcription regulation</keyword>
<evidence type="ECO:0000313" key="8">
    <source>
        <dbReference type="Proteomes" id="UP000001578"/>
    </source>
</evidence>
<dbReference type="SUPFAM" id="SSF46785">
    <property type="entry name" value="Winged helix' DNA-binding domain"/>
    <property type="match status" value="1"/>
</dbReference>
<dbReference type="GO" id="GO:0003677">
    <property type="term" value="F:DNA binding"/>
    <property type="evidence" value="ECO:0007669"/>
    <property type="project" value="UniProtKB-KW"/>
</dbReference>
<accession>A4IT55</accession>
<dbReference type="AlphaFoldDB" id="A4IT55"/>
<organism evidence="7 8">
    <name type="scientific">Geobacillus thermodenitrificans (strain NG80-2)</name>
    <dbReference type="NCBI Taxonomy" id="420246"/>
    <lineage>
        <taxon>Bacteria</taxon>
        <taxon>Bacillati</taxon>
        <taxon>Bacillota</taxon>
        <taxon>Bacilli</taxon>
        <taxon>Bacillales</taxon>
        <taxon>Anoxybacillaceae</taxon>
        <taxon>Geobacillus</taxon>
    </lineage>
</organism>
<dbReference type="GO" id="GO:0003700">
    <property type="term" value="F:DNA-binding transcription factor activity"/>
    <property type="evidence" value="ECO:0007669"/>
    <property type="project" value="TreeGrafter"/>
</dbReference>
<evidence type="ECO:0000256" key="1">
    <source>
        <dbReference type="ARBA" id="ARBA00023015"/>
    </source>
</evidence>
<dbReference type="SMART" id="SM00419">
    <property type="entry name" value="HTH_CRP"/>
    <property type="match status" value="1"/>
</dbReference>